<dbReference type="SUPFAM" id="SSF52540">
    <property type="entry name" value="P-loop containing nucleoside triphosphate hydrolases"/>
    <property type="match status" value="2"/>
</dbReference>
<evidence type="ECO:0000256" key="6">
    <source>
        <dbReference type="ARBA" id="ARBA00022747"/>
    </source>
</evidence>
<evidence type="ECO:0000256" key="1">
    <source>
        <dbReference type="ARBA" id="ARBA00000851"/>
    </source>
</evidence>
<keyword evidence="9 11" id="KW-0067">ATP-binding</keyword>
<dbReference type="Proteomes" id="UP000030355">
    <property type="component" value="Unassembled WGS sequence"/>
</dbReference>
<dbReference type="InterPro" id="IPR055180">
    <property type="entry name" value="HsdR_RecA-like_helicase_dom_2"/>
</dbReference>
<dbReference type="AlphaFoldDB" id="A0A0A2A173"/>
<comment type="catalytic activity">
    <reaction evidence="1 11">
        <text>Endonucleolytic cleavage of DNA to give random double-stranded fragments with terminal 5'-phosphates, ATP is simultaneously hydrolyzed.</text>
        <dbReference type="EC" id="3.1.21.3"/>
    </reaction>
</comment>
<dbReference type="InterPro" id="IPR027417">
    <property type="entry name" value="P-loop_NTPase"/>
</dbReference>
<evidence type="ECO:0000256" key="8">
    <source>
        <dbReference type="ARBA" id="ARBA00022801"/>
    </source>
</evidence>
<name>A0A0A2A173_PROMR</name>
<sequence>MPQPEFVYVEKPALDQLQKIGWFYKDGKDLASDTSDIRSSLKEVVLTPNLEQSIKRINPWISEENLRKIVRDITVIQTSTLMEANQWLWERLTQYFSVEQDLGKGRRGQTVKLIDFENIQKNEFLCVNQFKIKGPIQNIIPDIILFVNGLPLGVIECKSPYITDPMEAGINQLLRYANLRNPENNEGCQKLFHYNQVMISTHRDGARVGTISSSYEYYLEWKDPFPTEKITIGENPNSQQILIEGLLKPQQFLDIIQNFTIFEVEDGRKIKKISRYQQFRAVQKTISRLKTAGDRKQKGGVIWHTQGSGKSLTMVFLTQKIRRDPLLSDYKLVFLTDRTQLDKQLTNTFRGAQGETVLNAKSVSELKELLRKDSSDLVTSTIQKLEEDDLDFSCLNDSDRIIVLTDEAHRTQYGTLGAAINTALPNAPKIAFTGTPLISSQKTVNEFGAYIDQYTIEQAVADGATLQILYEGREAITKVTGDSLDALFERYFKDKTPEEKNAIKKKYGTERAVLEAPKRIEWVALDLVEHYREKIMPNGFKVMIVTSSREAAVTYKKKLDEIPDAPDSAVIISGDHNDPPEMMQWTNKTEHQKAIENFKKPLIESSLSILIVKDMLLTGFDAPICQVMYLDRKLTDHSLLQAIARVNRTKAKKFIGYIVDYYGLTDYLKEALEVFSATDVKGALRNLTDEIPKLEATHTRVINHFKDVEISDLEKCISLLKDDLKRQQFEIDFRSFSKQMEIVLPDKAASPFIKDLKSLGKIAIGARNRYRDEQLNILGSGEKVKKLIEDHVFASGIDPRVPPTKLFDESFINTIDEIKGDEVKASEIEHAIKAHIKLKIDDDPEYYQSLSLRLNEIIGNYEEKWDELVRQLLLFRDGLEKEKGEKAKDLGLNETEFAFYNILNAEVVKSFGEETFSDEVHERILSLVKKLVNQFEESSKIVGFFLKQDEIKTMQRNIRRAMIEDEFDDPDLRKIVIERFMELARVKFK</sequence>
<evidence type="ECO:0000313" key="14">
    <source>
        <dbReference type="Proteomes" id="UP000030355"/>
    </source>
</evidence>
<dbReference type="GO" id="GO:0003677">
    <property type="term" value="F:DNA binding"/>
    <property type="evidence" value="ECO:0007669"/>
    <property type="project" value="UniProtKB-KW"/>
</dbReference>
<dbReference type="Pfam" id="PF18766">
    <property type="entry name" value="SWI2_SNF2"/>
    <property type="match status" value="1"/>
</dbReference>
<evidence type="ECO:0000313" key="13">
    <source>
        <dbReference type="EMBL" id="KGF95612.1"/>
    </source>
</evidence>
<dbReference type="RefSeq" id="WP_032522439.1">
    <property type="nucleotide sequence ID" value="NZ_CP138977.1"/>
</dbReference>
<comment type="subunit">
    <text evidence="3 11">The type I restriction/modification system is composed of three polypeptides R, M and S.</text>
</comment>
<dbReference type="NCBIfam" id="TIGR00348">
    <property type="entry name" value="hsdR"/>
    <property type="match status" value="1"/>
</dbReference>
<dbReference type="Pfam" id="PF11867">
    <property type="entry name" value="T1RH-like_C"/>
    <property type="match status" value="1"/>
</dbReference>
<organism evidence="13 14">
    <name type="scientific">Prochlorococcus marinus str. MIT 9201</name>
    <dbReference type="NCBI Taxonomy" id="93057"/>
    <lineage>
        <taxon>Bacteria</taxon>
        <taxon>Bacillati</taxon>
        <taxon>Cyanobacteriota</taxon>
        <taxon>Cyanophyceae</taxon>
        <taxon>Synechococcales</taxon>
        <taxon>Prochlorococcaceae</taxon>
        <taxon>Prochlorococcus</taxon>
    </lineage>
</organism>
<keyword evidence="8 11" id="KW-0378">Hydrolase</keyword>
<dbReference type="PANTHER" id="PTHR30195:SF15">
    <property type="entry name" value="TYPE I RESTRICTION ENZYME HINDI ENDONUCLEASE SUBUNIT"/>
    <property type="match status" value="1"/>
</dbReference>
<dbReference type="InterPro" id="IPR007409">
    <property type="entry name" value="Restrct_endonuc_type1_HsdR_N"/>
</dbReference>
<feature type="domain" description="Helicase ATP-binding" evidence="12">
    <location>
        <begin position="291"/>
        <end position="454"/>
    </location>
</feature>
<evidence type="ECO:0000256" key="11">
    <source>
        <dbReference type="RuleBase" id="RU364115"/>
    </source>
</evidence>
<evidence type="ECO:0000256" key="9">
    <source>
        <dbReference type="ARBA" id="ARBA00022840"/>
    </source>
</evidence>
<dbReference type="EMBL" id="JNAL01000014">
    <property type="protein sequence ID" value="KGF95612.1"/>
    <property type="molecule type" value="Genomic_DNA"/>
</dbReference>
<keyword evidence="6 11" id="KW-0680">Restriction system</keyword>
<accession>A0A0A2A173</accession>
<keyword evidence="4" id="KW-0540">Nuclease</keyword>
<dbReference type="OrthoDB" id="9758243at2"/>
<dbReference type="InterPro" id="IPR004473">
    <property type="entry name" value="Restrct_endonuc_typeI_HsdR"/>
</dbReference>
<dbReference type="Pfam" id="PF22679">
    <property type="entry name" value="T1R_D3-like"/>
    <property type="match status" value="1"/>
</dbReference>
<proteinExistence type="inferred from homology"/>
<dbReference type="CDD" id="cd18800">
    <property type="entry name" value="SF2_C_EcoR124I-like"/>
    <property type="match status" value="1"/>
</dbReference>
<dbReference type="GO" id="GO:0009307">
    <property type="term" value="P:DNA restriction-modification system"/>
    <property type="evidence" value="ECO:0007669"/>
    <property type="project" value="UniProtKB-KW"/>
</dbReference>
<comment type="similarity">
    <text evidence="2 11">Belongs to the HsdR family.</text>
</comment>
<dbReference type="eggNOG" id="COG0610">
    <property type="taxonomic scope" value="Bacteria"/>
</dbReference>
<dbReference type="InterPro" id="IPR051268">
    <property type="entry name" value="Type-I_R_enzyme_R_subunit"/>
</dbReference>
<evidence type="ECO:0000256" key="3">
    <source>
        <dbReference type="ARBA" id="ARBA00011296"/>
    </source>
</evidence>
<dbReference type="Gene3D" id="3.40.50.300">
    <property type="entry name" value="P-loop containing nucleotide triphosphate hydrolases"/>
    <property type="match status" value="2"/>
</dbReference>
<evidence type="ECO:0000256" key="10">
    <source>
        <dbReference type="ARBA" id="ARBA00023125"/>
    </source>
</evidence>
<dbReference type="InterPro" id="IPR021810">
    <property type="entry name" value="T1RH-like_C"/>
</dbReference>
<evidence type="ECO:0000256" key="4">
    <source>
        <dbReference type="ARBA" id="ARBA00022722"/>
    </source>
</evidence>
<comment type="caution">
    <text evidence="13">The sequence shown here is derived from an EMBL/GenBank/DDBJ whole genome shotgun (WGS) entry which is preliminary data.</text>
</comment>
<evidence type="ECO:0000256" key="7">
    <source>
        <dbReference type="ARBA" id="ARBA00022759"/>
    </source>
</evidence>
<dbReference type="EC" id="3.1.21.3" evidence="11"/>
<dbReference type="InterPro" id="IPR040980">
    <property type="entry name" value="SWI2_SNF2"/>
</dbReference>
<evidence type="ECO:0000256" key="5">
    <source>
        <dbReference type="ARBA" id="ARBA00022741"/>
    </source>
</evidence>
<protein>
    <recommendedName>
        <fullName evidence="11">Type I restriction enzyme endonuclease subunit</fullName>
        <shortName evidence="11">R protein</shortName>
        <ecNumber evidence="11">3.1.21.3</ecNumber>
    </recommendedName>
</protein>
<keyword evidence="10 11" id="KW-0238">DNA-binding</keyword>
<evidence type="ECO:0000256" key="2">
    <source>
        <dbReference type="ARBA" id="ARBA00008598"/>
    </source>
</evidence>
<keyword evidence="7" id="KW-0255">Endonuclease</keyword>
<evidence type="ECO:0000259" key="12">
    <source>
        <dbReference type="PROSITE" id="PS51192"/>
    </source>
</evidence>
<reference evidence="14" key="1">
    <citation type="journal article" date="2014" name="Sci. Data">
        <title>Genomes of diverse isolates of the marine cyanobacterium Prochlorococcus.</title>
        <authorList>
            <person name="Biller S."/>
            <person name="Berube P."/>
            <person name="Thompson J."/>
            <person name="Kelly L."/>
            <person name="Roggensack S."/>
            <person name="Awad L."/>
            <person name="Roache-Johnson K."/>
            <person name="Ding H."/>
            <person name="Giovannoni S.J."/>
            <person name="Moore L.R."/>
            <person name="Chisholm S.W."/>
        </authorList>
    </citation>
    <scope>NUCLEOTIDE SEQUENCE [LARGE SCALE GENOMIC DNA]</scope>
    <source>
        <strain evidence="14">MIT 9201</strain>
    </source>
</reference>
<dbReference type="SMART" id="SM00487">
    <property type="entry name" value="DEXDc"/>
    <property type="match status" value="1"/>
</dbReference>
<dbReference type="Gene3D" id="3.90.1570.50">
    <property type="match status" value="1"/>
</dbReference>
<dbReference type="CDD" id="cd22332">
    <property type="entry name" value="HsdR_N"/>
    <property type="match status" value="1"/>
</dbReference>
<dbReference type="GO" id="GO:0005524">
    <property type="term" value="F:ATP binding"/>
    <property type="evidence" value="ECO:0007669"/>
    <property type="project" value="UniProtKB-KW"/>
</dbReference>
<dbReference type="Pfam" id="PF04313">
    <property type="entry name" value="HSDR_N"/>
    <property type="match status" value="1"/>
</dbReference>
<dbReference type="STRING" id="93057.EU95_1304"/>
<dbReference type="PROSITE" id="PS51192">
    <property type="entry name" value="HELICASE_ATP_BIND_1"/>
    <property type="match status" value="1"/>
</dbReference>
<dbReference type="CDD" id="cd18030">
    <property type="entry name" value="DEXHc_RE_I_HsdR"/>
    <property type="match status" value="1"/>
</dbReference>
<gene>
    <name evidence="13" type="ORF">EU95_1304</name>
</gene>
<dbReference type="PANTHER" id="PTHR30195">
    <property type="entry name" value="TYPE I SITE-SPECIFIC DEOXYRIBONUCLEASE PROTEIN SUBUNIT M AND R"/>
    <property type="match status" value="1"/>
</dbReference>
<comment type="function">
    <text evidence="11">Subunit R is required for both nuclease and ATPase activities, but not for modification.</text>
</comment>
<keyword evidence="5 11" id="KW-0547">Nucleotide-binding</keyword>
<dbReference type="InterPro" id="IPR014001">
    <property type="entry name" value="Helicase_ATP-bd"/>
</dbReference>
<dbReference type="GO" id="GO:0009035">
    <property type="term" value="F:type I site-specific deoxyribonuclease activity"/>
    <property type="evidence" value="ECO:0007669"/>
    <property type="project" value="UniProtKB-EC"/>
</dbReference>